<accession>A0ABW4ZYW4</accession>
<evidence type="ECO:0000313" key="2">
    <source>
        <dbReference type="EMBL" id="MFD2170760.1"/>
    </source>
</evidence>
<dbReference type="Pfam" id="PF10704">
    <property type="entry name" value="DUF2508"/>
    <property type="match status" value="1"/>
</dbReference>
<dbReference type="InterPro" id="IPR019644">
    <property type="entry name" value="DUF2508"/>
</dbReference>
<keyword evidence="3" id="KW-1185">Reference proteome</keyword>
<dbReference type="RefSeq" id="WP_386047026.1">
    <property type="nucleotide sequence ID" value="NZ_JBHUIO010000006.1"/>
</dbReference>
<evidence type="ECO:0000256" key="1">
    <source>
        <dbReference type="SAM" id="Coils"/>
    </source>
</evidence>
<feature type="coiled-coil region" evidence="1">
    <location>
        <begin position="21"/>
        <end position="85"/>
    </location>
</feature>
<dbReference type="Proteomes" id="UP001597343">
    <property type="component" value="Unassembled WGS sequence"/>
</dbReference>
<dbReference type="EMBL" id="JBHUIO010000006">
    <property type="protein sequence ID" value="MFD2170760.1"/>
    <property type="molecule type" value="Genomic_DNA"/>
</dbReference>
<proteinExistence type="predicted"/>
<gene>
    <name evidence="2" type="ORF">ACFSOY_12175</name>
</gene>
<comment type="caution">
    <text evidence="2">The sequence shown here is derived from an EMBL/GenBank/DDBJ whole genome shotgun (WGS) entry which is preliminary data.</text>
</comment>
<organism evidence="2 3">
    <name type="scientific">Tumebacillus lipolyticus</name>
    <dbReference type="NCBI Taxonomy" id="1280370"/>
    <lineage>
        <taxon>Bacteria</taxon>
        <taxon>Bacillati</taxon>
        <taxon>Bacillota</taxon>
        <taxon>Bacilli</taxon>
        <taxon>Bacillales</taxon>
        <taxon>Alicyclobacillaceae</taxon>
        <taxon>Tumebacillus</taxon>
    </lineage>
</organism>
<keyword evidence="1" id="KW-0175">Coiled coil</keyword>
<reference evidence="3" key="1">
    <citation type="journal article" date="2019" name="Int. J. Syst. Evol. Microbiol.">
        <title>The Global Catalogue of Microorganisms (GCM) 10K type strain sequencing project: providing services to taxonomists for standard genome sequencing and annotation.</title>
        <authorList>
            <consortium name="The Broad Institute Genomics Platform"/>
            <consortium name="The Broad Institute Genome Sequencing Center for Infectious Disease"/>
            <person name="Wu L."/>
            <person name="Ma J."/>
        </authorList>
    </citation>
    <scope>NUCLEOTIDE SEQUENCE [LARGE SCALE GENOMIC DNA]</scope>
    <source>
        <strain evidence="3">CGMCC 1.13574</strain>
    </source>
</reference>
<evidence type="ECO:0000313" key="3">
    <source>
        <dbReference type="Proteomes" id="UP001597343"/>
    </source>
</evidence>
<protein>
    <submittedName>
        <fullName evidence="2">YaaL family protein</fullName>
    </submittedName>
</protein>
<name>A0ABW4ZYW4_9BACL</name>
<sequence>MTSEAGKPWMRVTEWLRGRKQEEEPTELEKLQVEIEQAREEWAIARQHIDHVSDPELIDHAIYYLEAAERKYGFLLREAKRLQANVQQQSRALLE</sequence>